<feature type="domain" description="T6SS Phospholipase effector Tle1-like catalytic" evidence="2">
    <location>
        <begin position="26"/>
        <end position="357"/>
    </location>
</feature>
<feature type="region of interest" description="Disordered" evidence="1">
    <location>
        <begin position="246"/>
        <end position="292"/>
    </location>
</feature>
<feature type="compositionally biased region" description="Low complexity" evidence="1">
    <location>
        <begin position="306"/>
        <end position="316"/>
    </location>
</feature>
<protein>
    <recommendedName>
        <fullName evidence="2">T6SS Phospholipase effector Tle1-like catalytic domain-containing protein</fullName>
    </recommendedName>
</protein>
<evidence type="ECO:0000313" key="4">
    <source>
        <dbReference type="Proteomes" id="UP000298030"/>
    </source>
</evidence>
<dbReference type="EMBL" id="QPFP01000001">
    <property type="protein sequence ID" value="TEB40145.1"/>
    <property type="molecule type" value="Genomic_DNA"/>
</dbReference>
<reference evidence="3 4" key="1">
    <citation type="journal article" date="2019" name="Nat. Ecol. Evol.">
        <title>Megaphylogeny resolves global patterns of mushroom evolution.</title>
        <authorList>
            <person name="Varga T."/>
            <person name="Krizsan K."/>
            <person name="Foldi C."/>
            <person name="Dima B."/>
            <person name="Sanchez-Garcia M."/>
            <person name="Sanchez-Ramirez S."/>
            <person name="Szollosi G.J."/>
            <person name="Szarkandi J.G."/>
            <person name="Papp V."/>
            <person name="Albert L."/>
            <person name="Andreopoulos W."/>
            <person name="Angelini C."/>
            <person name="Antonin V."/>
            <person name="Barry K.W."/>
            <person name="Bougher N.L."/>
            <person name="Buchanan P."/>
            <person name="Buyck B."/>
            <person name="Bense V."/>
            <person name="Catcheside P."/>
            <person name="Chovatia M."/>
            <person name="Cooper J."/>
            <person name="Damon W."/>
            <person name="Desjardin D."/>
            <person name="Finy P."/>
            <person name="Geml J."/>
            <person name="Haridas S."/>
            <person name="Hughes K."/>
            <person name="Justo A."/>
            <person name="Karasinski D."/>
            <person name="Kautmanova I."/>
            <person name="Kiss B."/>
            <person name="Kocsube S."/>
            <person name="Kotiranta H."/>
            <person name="LaButti K.M."/>
            <person name="Lechner B.E."/>
            <person name="Liimatainen K."/>
            <person name="Lipzen A."/>
            <person name="Lukacs Z."/>
            <person name="Mihaltcheva S."/>
            <person name="Morgado L.N."/>
            <person name="Niskanen T."/>
            <person name="Noordeloos M.E."/>
            <person name="Ohm R.A."/>
            <person name="Ortiz-Santana B."/>
            <person name="Ovrebo C."/>
            <person name="Racz N."/>
            <person name="Riley R."/>
            <person name="Savchenko A."/>
            <person name="Shiryaev A."/>
            <person name="Soop K."/>
            <person name="Spirin V."/>
            <person name="Szebenyi C."/>
            <person name="Tomsovsky M."/>
            <person name="Tulloss R.E."/>
            <person name="Uehling J."/>
            <person name="Grigoriev I.V."/>
            <person name="Vagvolgyi C."/>
            <person name="Papp T."/>
            <person name="Martin F.M."/>
            <person name="Miettinen O."/>
            <person name="Hibbett D.S."/>
            <person name="Nagy L.G."/>
        </authorList>
    </citation>
    <scope>NUCLEOTIDE SEQUENCE [LARGE SCALE GENOMIC DNA]</scope>
    <source>
        <strain evidence="3 4">FP101781</strain>
    </source>
</reference>
<gene>
    <name evidence="3" type="ORF">FA13DRAFT_1618920</name>
</gene>
<evidence type="ECO:0000313" key="3">
    <source>
        <dbReference type="EMBL" id="TEB40145.1"/>
    </source>
</evidence>
<evidence type="ECO:0000256" key="1">
    <source>
        <dbReference type="SAM" id="MobiDB-lite"/>
    </source>
</evidence>
<comment type="caution">
    <text evidence="3">The sequence shown here is derived from an EMBL/GenBank/DDBJ whole genome shotgun (WGS) entry which is preliminary data.</text>
</comment>
<proteinExistence type="predicted"/>
<feature type="region of interest" description="Disordered" evidence="1">
    <location>
        <begin position="297"/>
        <end position="316"/>
    </location>
</feature>
<dbReference type="PANTHER" id="PTHR33840:SF2">
    <property type="entry name" value="TLE1 PHOSPHOLIPASE DOMAIN-CONTAINING PROTEIN"/>
    <property type="match status" value="1"/>
</dbReference>
<organism evidence="3 4">
    <name type="scientific">Coprinellus micaceus</name>
    <name type="common">Glistening ink-cap mushroom</name>
    <name type="synonym">Coprinus micaceus</name>
    <dbReference type="NCBI Taxonomy" id="71717"/>
    <lineage>
        <taxon>Eukaryota</taxon>
        <taxon>Fungi</taxon>
        <taxon>Dikarya</taxon>
        <taxon>Basidiomycota</taxon>
        <taxon>Agaricomycotina</taxon>
        <taxon>Agaricomycetes</taxon>
        <taxon>Agaricomycetidae</taxon>
        <taxon>Agaricales</taxon>
        <taxon>Agaricineae</taxon>
        <taxon>Psathyrellaceae</taxon>
        <taxon>Coprinellus</taxon>
    </lineage>
</organism>
<dbReference type="AlphaFoldDB" id="A0A4Y7U137"/>
<evidence type="ECO:0000259" key="2">
    <source>
        <dbReference type="Pfam" id="PF09994"/>
    </source>
</evidence>
<dbReference type="InterPro" id="IPR018712">
    <property type="entry name" value="Tle1-like_cat"/>
</dbReference>
<dbReference type="Pfam" id="PF09994">
    <property type="entry name" value="T6SS_Tle1-like_cat"/>
    <property type="match status" value="1"/>
</dbReference>
<dbReference type="OrthoDB" id="3162439at2759"/>
<dbReference type="STRING" id="71717.A0A4Y7U137"/>
<accession>A0A4Y7U137</accession>
<dbReference type="PANTHER" id="PTHR33840">
    <property type="match status" value="1"/>
</dbReference>
<dbReference type="Proteomes" id="UP000298030">
    <property type="component" value="Unassembled WGS sequence"/>
</dbReference>
<dbReference type="InterPro" id="IPR029058">
    <property type="entry name" value="AB_hydrolase_fold"/>
</dbReference>
<feature type="compositionally biased region" description="Low complexity" evidence="1">
    <location>
        <begin position="255"/>
        <end position="278"/>
    </location>
</feature>
<dbReference type="SUPFAM" id="SSF53474">
    <property type="entry name" value="alpha/beta-Hydrolases"/>
    <property type="match status" value="1"/>
</dbReference>
<name>A0A4Y7U137_COPMI</name>
<sequence length="478" mass="53746">MVDHYAASSSGDSAIGRARAKETRGRTLVLCFDGTAGQYDNENSNVVKLFSLLIKDPNEQLCYYQPGIGTWFKPGIVSPVLQWGAKFMDLAIAWYLDEHVLEGYRYVMQNYRAGDRICLFGYSRGAYTARALAGMLHKVGLLPRDNDAQMQFAYKLYTREDAEGLKLAEGFKKTYCQSVNIEFVGLWDTVASVGVIMGRTLPFTNSNSSIRIFRHAVALDEHRARFRVNLYHRMSPTFALHTNVAKENAPSMKGSTSTGRNTSSNPSSSDSNNSMESSQSKKRKSLLQRLSTAKTPERVAFSTLQEGGKSTSTKTEGSSDVLEVWFAGCHADVGGGSVQNDAPYSLSNITLRWMVRQAASAGCVRFDEEALMRENISLQGGEEGELDERDKIDAVQPIYDSLKISPIWWVLEIMPMTYVWQDKDGFWHRTFKWNLGKGRKIEEHKPHFHETVRVRSSAVELGYKPKAQWEAGKEVYVR</sequence>
<keyword evidence="4" id="KW-1185">Reference proteome</keyword>